<dbReference type="GO" id="GO:0016787">
    <property type="term" value="F:hydrolase activity"/>
    <property type="evidence" value="ECO:0007669"/>
    <property type="project" value="UniProtKB-KW"/>
</dbReference>
<feature type="domain" description="Carboxyltransferase" evidence="5">
    <location>
        <begin position="37"/>
        <end position="308"/>
    </location>
</feature>
<keyword evidence="3" id="KW-0067">ATP-binding</keyword>
<evidence type="ECO:0000313" key="7">
    <source>
        <dbReference type="Proteomes" id="UP000003963"/>
    </source>
</evidence>
<dbReference type="SMART" id="SM00797">
    <property type="entry name" value="AHS2"/>
    <property type="match status" value="1"/>
</dbReference>
<dbReference type="GO" id="GO:0005524">
    <property type="term" value="F:ATP binding"/>
    <property type="evidence" value="ECO:0007669"/>
    <property type="project" value="UniProtKB-KW"/>
</dbReference>
<keyword evidence="7" id="KW-1185">Reference proteome</keyword>
<dbReference type="InterPro" id="IPR029000">
    <property type="entry name" value="Cyclophilin-like_dom_sf"/>
</dbReference>
<dbReference type="Pfam" id="PF02626">
    <property type="entry name" value="CT_A_B"/>
    <property type="match status" value="1"/>
</dbReference>
<protein>
    <submittedName>
        <fullName evidence="6">Putative allophanate hydrolase subunit 2 domain protein</fullName>
    </submittedName>
</protein>
<dbReference type="AlphaFoldDB" id="D9WA73"/>
<evidence type="ECO:0000256" key="2">
    <source>
        <dbReference type="ARBA" id="ARBA00022801"/>
    </source>
</evidence>
<evidence type="ECO:0000256" key="3">
    <source>
        <dbReference type="ARBA" id="ARBA00022840"/>
    </source>
</evidence>
<feature type="compositionally biased region" description="Low complexity" evidence="4">
    <location>
        <begin position="326"/>
        <end position="335"/>
    </location>
</feature>
<reference evidence="6 7" key="1">
    <citation type="submission" date="2009-02" db="EMBL/GenBank/DDBJ databases">
        <title>Annotation of Streptomyces hygroscopicus strain ATCC 53653.</title>
        <authorList>
            <consortium name="The Broad Institute Genome Sequencing Platform"/>
            <consortium name="Broad Institute Microbial Sequencing Center"/>
            <person name="Fischbach M."/>
            <person name="Godfrey P."/>
            <person name="Ward D."/>
            <person name="Young S."/>
            <person name="Zeng Q."/>
            <person name="Koehrsen M."/>
            <person name="Alvarado L."/>
            <person name="Berlin A.M."/>
            <person name="Bochicchio J."/>
            <person name="Borenstein D."/>
            <person name="Chapman S.B."/>
            <person name="Chen Z."/>
            <person name="Engels R."/>
            <person name="Freedman E."/>
            <person name="Gellesch M."/>
            <person name="Goldberg J."/>
            <person name="Griggs A."/>
            <person name="Gujja S."/>
            <person name="Heilman E.R."/>
            <person name="Heiman D.I."/>
            <person name="Hepburn T.A."/>
            <person name="Howarth C."/>
            <person name="Jen D."/>
            <person name="Larson L."/>
            <person name="Lewis B."/>
            <person name="Mehta T."/>
            <person name="Park D."/>
            <person name="Pearson M."/>
            <person name="Richards J."/>
            <person name="Roberts A."/>
            <person name="Saif S."/>
            <person name="Shea T.D."/>
            <person name="Shenoy N."/>
            <person name="Sisk P."/>
            <person name="Stolte C."/>
            <person name="Sykes S.N."/>
            <person name="Thomson T."/>
            <person name="Walk T."/>
            <person name="White J."/>
            <person name="Yandava C."/>
            <person name="Straight P."/>
            <person name="Clardy J."/>
            <person name="Hung D."/>
            <person name="Kolter R."/>
            <person name="Mekalanos J."/>
            <person name="Walker S."/>
            <person name="Walsh C.T."/>
            <person name="Wieland-Brown L.C."/>
            <person name="Haas B."/>
            <person name="Nusbaum C."/>
            <person name="Birren B."/>
        </authorList>
    </citation>
    <scope>NUCLEOTIDE SEQUENCE [LARGE SCALE GENOMIC DNA]</scope>
    <source>
        <strain evidence="6 7">ATCC 53653</strain>
    </source>
</reference>
<evidence type="ECO:0000256" key="1">
    <source>
        <dbReference type="ARBA" id="ARBA00022741"/>
    </source>
</evidence>
<feature type="region of interest" description="Disordered" evidence="4">
    <location>
        <begin position="286"/>
        <end position="360"/>
    </location>
</feature>
<dbReference type="EMBL" id="GG657754">
    <property type="protein sequence ID" value="EFL24869.1"/>
    <property type="molecule type" value="Genomic_DNA"/>
</dbReference>
<feature type="compositionally biased region" description="Pro residues" evidence="4">
    <location>
        <begin position="336"/>
        <end position="360"/>
    </location>
</feature>
<dbReference type="PANTHER" id="PTHR43309:SF3">
    <property type="entry name" value="5-OXOPROLINASE SUBUNIT C"/>
    <property type="match status" value="1"/>
</dbReference>
<organism evidence="6 7">
    <name type="scientific">Streptomyces himastatinicus ATCC 53653</name>
    <dbReference type="NCBI Taxonomy" id="457427"/>
    <lineage>
        <taxon>Bacteria</taxon>
        <taxon>Bacillati</taxon>
        <taxon>Actinomycetota</taxon>
        <taxon>Actinomycetes</taxon>
        <taxon>Kitasatosporales</taxon>
        <taxon>Streptomycetaceae</taxon>
        <taxon>Streptomyces</taxon>
        <taxon>Streptomyces violaceusniger group</taxon>
    </lineage>
</organism>
<dbReference type="STRING" id="457427.SSOG_04583"/>
<dbReference type="Gene3D" id="2.40.100.10">
    <property type="entry name" value="Cyclophilin-like"/>
    <property type="match status" value="1"/>
</dbReference>
<dbReference type="InterPro" id="IPR003778">
    <property type="entry name" value="CT_A_B"/>
</dbReference>
<dbReference type="PANTHER" id="PTHR43309">
    <property type="entry name" value="5-OXOPROLINASE SUBUNIT C"/>
    <property type="match status" value="1"/>
</dbReference>
<dbReference type="InterPro" id="IPR052708">
    <property type="entry name" value="PxpC"/>
</dbReference>
<keyword evidence="2 6" id="KW-0378">Hydrolase</keyword>
<accession>D9WA73</accession>
<sequence length="360" mass="36979">MTDALTVTDAPALTGTLTVHRAGLAAVQDLGRFGHSRYGLPVNGALDQHSARVANVLAGNDEGAPLVEITALDFGCTPSTDILIAVTGAPADVTVGGVARPMWEPLPVRAGETITVSGIRLGLRVYLAVLGSVDTPSLLGSCAPDTILGFGRSLSDGDELALRTSCPPVAHPVFGIPLFRVHAPVAHFAESWTVDVTDGPDLAEFGDTAERLFRSPFTVTPRSNHIGLRMSGDVPRRVATGEVLSRGVPVGAVEVPAGDELLVLHRGRGVTAGYPVLAVVTATGLSALGRPGPASPSASGTGPWRRRWPTTGPSAMPSAPWPPVSAPSSTSCASPSPRPPGPSPPPSDFPLTSRPPSPCE</sequence>
<dbReference type="Proteomes" id="UP000003963">
    <property type="component" value="Unassembled WGS sequence"/>
</dbReference>
<evidence type="ECO:0000256" key="4">
    <source>
        <dbReference type="SAM" id="MobiDB-lite"/>
    </source>
</evidence>
<evidence type="ECO:0000313" key="6">
    <source>
        <dbReference type="EMBL" id="EFL24869.1"/>
    </source>
</evidence>
<keyword evidence="1" id="KW-0547">Nucleotide-binding</keyword>
<proteinExistence type="predicted"/>
<dbReference type="RefSeq" id="WP_009716674.1">
    <property type="nucleotide sequence ID" value="NZ_GG657754.1"/>
</dbReference>
<name>D9WA73_9ACTN</name>
<evidence type="ECO:0000259" key="5">
    <source>
        <dbReference type="SMART" id="SM00797"/>
    </source>
</evidence>
<dbReference type="HOGENOM" id="CLU_028967_0_2_11"/>
<gene>
    <name evidence="6" type="ORF">SSOG_04583</name>
</gene>